<evidence type="ECO:0000256" key="1">
    <source>
        <dbReference type="SAM" id="MobiDB-lite"/>
    </source>
</evidence>
<feature type="compositionally biased region" description="Low complexity" evidence="1">
    <location>
        <begin position="71"/>
        <end position="81"/>
    </location>
</feature>
<reference evidence="2 3" key="1">
    <citation type="submission" date="2015-07" db="EMBL/GenBank/DDBJ databases">
        <title>Genome analysis of myxobacterium Chondromyces crocatus Cm c5 reveals a high potential for natural compound synthesis and the genetic basis for the loss of fruiting body formation.</title>
        <authorList>
            <person name="Zaburannyi N."/>
            <person name="Bunk B."/>
            <person name="Maier J."/>
            <person name="Overmann J."/>
            <person name="Mueller R."/>
        </authorList>
    </citation>
    <scope>NUCLEOTIDE SEQUENCE [LARGE SCALE GENOMIC DNA]</scope>
    <source>
        <strain evidence="2 3">Cm c5</strain>
    </source>
</reference>
<evidence type="ECO:0000313" key="2">
    <source>
        <dbReference type="EMBL" id="AKT36451.1"/>
    </source>
</evidence>
<protein>
    <submittedName>
        <fullName evidence="2">Uncharacterized protein</fullName>
    </submittedName>
</protein>
<dbReference type="Proteomes" id="UP000067626">
    <property type="component" value="Chromosome"/>
</dbReference>
<evidence type="ECO:0000313" key="3">
    <source>
        <dbReference type="Proteomes" id="UP000067626"/>
    </source>
</evidence>
<gene>
    <name evidence="2" type="ORF">CMC5_005640</name>
</gene>
<organism evidence="2 3">
    <name type="scientific">Chondromyces crocatus</name>
    <dbReference type="NCBI Taxonomy" id="52"/>
    <lineage>
        <taxon>Bacteria</taxon>
        <taxon>Pseudomonadati</taxon>
        <taxon>Myxococcota</taxon>
        <taxon>Polyangia</taxon>
        <taxon>Polyangiales</taxon>
        <taxon>Polyangiaceae</taxon>
        <taxon>Chondromyces</taxon>
    </lineage>
</organism>
<sequence length="104" mass="10992">MPAALVAEGVKVALAVTLALVVREAPAVKVALAAMVVLGAADELPGEAAERPRQVRRGGERGLMYSSSMLATKSARSPSATRSRRDISRAMLSTRSAYALRSRR</sequence>
<dbReference type="KEGG" id="ccro:CMC5_005640"/>
<keyword evidence="3" id="KW-1185">Reference proteome</keyword>
<accession>A0A0K1E6D9</accession>
<name>A0A0K1E6D9_CHOCO</name>
<feature type="compositionally biased region" description="Basic and acidic residues" evidence="1">
    <location>
        <begin position="48"/>
        <end position="60"/>
    </location>
</feature>
<dbReference type="AlphaFoldDB" id="A0A0K1E6D9"/>
<feature type="region of interest" description="Disordered" evidence="1">
    <location>
        <begin position="47"/>
        <end position="87"/>
    </location>
</feature>
<dbReference type="EMBL" id="CP012159">
    <property type="protein sequence ID" value="AKT36451.1"/>
    <property type="molecule type" value="Genomic_DNA"/>
</dbReference>
<proteinExistence type="predicted"/>